<dbReference type="SUPFAM" id="SSF50891">
    <property type="entry name" value="Cyclophilin-like"/>
    <property type="match status" value="1"/>
</dbReference>
<reference evidence="12 13" key="1">
    <citation type="journal article" date="2019" name="Sci. Rep.">
        <title>Comparative genomics of chytrid fungi reveal insights into the obligate biotrophic and pathogenic lifestyle of Synchytrium endobioticum.</title>
        <authorList>
            <person name="van de Vossenberg B.T.L.H."/>
            <person name="Warris S."/>
            <person name="Nguyen H.D.T."/>
            <person name="van Gent-Pelzer M.P.E."/>
            <person name="Joly D.L."/>
            <person name="van de Geest H.C."/>
            <person name="Bonants P.J.M."/>
            <person name="Smith D.S."/>
            <person name="Levesque C.A."/>
            <person name="van der Lee T.A.J."/>
        </authorList>
    </citation>
    <scope>NUCLEOTIDE SEQUENCE [LARGE SCALE GENOMIC DNA]</scope>
    <source>
        <strain evidence="12 13">CBS 809.83</strain>
    </source>
</reference>
<protein>
    <recommendedName>
        <fullName evidence="7">Peptidyl-prolyl isomerase CWC27</fullName>
    </recommendedName>
    <alternativeName>
        <fullName evidence="6">Peptidyl-prolyl isomerase cwc27</fullName>
    </alternativeName>
    <alternativeName>
        <fullName evidence="8 9">Rotamase CWC27</fullName>
    </alternativeName>
</protein>
<organism evidence="12 13">
    <name type="scientific">Powellomyces hirtus</name>
    <dbReference type="NCBI Taxonomy" id="109895"/>
    <lineage>
        <taxon>Eukaryota</taxon>
        <taxon>Fungi</taxon>
        <taxon>Fungi incertae sedis</taxon>
        <taxon>Chytridiomycota</taxon>
        <taxon>Chytridiomycota incertae sedis</taxon>
        <taxon>Chytridiomycetes</taxon>
        <taxon>Spizellomycetales</taxon>
        <taxon>Powellomycetaceae</taxon>
        <taxon>Powellomyces</taxon>
    </lineage>
</organism>
<dbReference type="Proteomes" id="UP000318582">
    <property type="component" value="Unassembled WGS sequence"/>
</dbReference>
<dbReference type="GO" id="GO:0071013">
    <property type="term" value="C:catalytic step 2 spliceosome"/>
    <property type="evidence" value="ECO:0007669"/>
    <property type="project" value="TreeGrafter"/>
</dbReference>
<comment type="subcellular location">
    <subcellularLocation>
        <location evidence="2">Nucleus</location>
    </subcellularLocation>
</comment>
<gene>
    <name evidence="12" type="ORF">PhCBS80983_g00951</name>
</gene>
<dbReference type="PROSITE" id="PS00170">
    <property type="entry name" value="CSA_PPIASE_1"/>
    <property type="match status" value="1"/>
</dbReference>
<evidence type="ECO:0000256" key="1">
    <source>
        <dbReference type="ARBA" id="ARBA00000971"/>
    </source>
</evidence>
<feature type="compositionally biased region" description="Low complexity" evidence="10">
    <location>
        <begin position="394"/>
        <end position="408"/>
    </location>
</feature>
<accession>A0A507EC98</accession>
<dbReference type="CDD" id="cd01925">
    <property type="entry name" value="cyclophilin_CeCYP16-like"/>
    <property type="match status" value="1"/>
</dbReference>
<feature type="compositionally biased region" description="Basic and acidic residues" evidence="10">
    <location>
        <begin position="174"/>
        <end position="201"/>
    </location>
</feature>
<keyword evidence="3" id="KW-0539">Nucleus</keyword>
<evidence type="ECO:0000256" key="9">
    <source>
        <dbReference type="ARBA" id="ARBA00083804"/>
    </source>
</evidence>
<evidence type="ECO:0000256" key="2">
    <source>
        <dbReference type="ARBA" id="ARBA00004123"/>
    </source>
</evidence>
<keyword evidence="13" id="KW-1185">Reference proteome</keyword>
<evidence type="ECO:0000256" key="5">
    <source>
        <dbReference type="ARBA" id="ARBA00055615"/>
    </source>
</evidence>
<comment type="similarity">
    <text evidence="4">Belongs to the cyclophilin-type PPIase family. CWC27 subfamily.</text>
</comment>
<feature type="region of interest" description="Disordered" evidence="10">
    <location>
        <begin position="171"/>
        <end position="234"/>
    </location>
</feature>
<evidence type="ECO:0000256" key="10">
    <source>
        <dbReference type="SAM" id="MobiDB-lite"/>
    </source>
</evidence>
<comment type="function">
    <text evidence="5">PPIases accelerate the folding of proteins. It catalyzes the cis-trans isomerization of proline imidic peptide bonds in oligopeptides. Involved in pre-mRNA splicing.</text>
</comment>
<dbReference type="STRING" id="109895.A0A507EC98"/>
<dbReference type="InterPro" id="IPR002130">
    <property type="entry name" value="Cyclophilin-type_PPIase_dom"/>
</dbReference>
<feature type="compositionally biased region" description="Basic and acidic residues" evidence="10">
    <location>
        <begin position="250"/>
        <end position="267"/>
    </location>
</feature>
<dbReference type="InterPro" id="IPR029000">
    <property type="entry name" value="Cyclophilin-like_dom_sf"/>
</dbReference>
<evidence type="ECO:0000256" key="7">
    <source>
        <dbReference type="ARBA" id="ARBA00071024"/>
    </source>
</evidence>
<evidence type="ECO:0000259" key="11">
    <source>
        <dbReference type="PROSITE" id="PS50072"/>
    </source>
</evidence>
<dbReference type="GO" id="GO:0006457">
    <property type="term" value="P:protein folding"/>
    <property type="evidence" value="ECO:0007669"/>
    <property type="project" value="InterPro"/>
</dbReference>
<dbReference type="AlphaFoldDB" id="A0A507EC98"/>
<feature type="domain" description="PPIase cyclophilin-type" evidence="11">
    <location>
        <begin position="18"/>
        <end position="166"/>
    </location>
</feature>
<feature type="region of interest" description="Disordered" evidence="10">
    <location>
        <begin position="451"/>
        <end position="540"/>
    </location>
</feature>
<evidence type="ECO:0000313" key="12">
    <source>
        <dbReference type="EMBL" id="TPX61703.1"/>
    </source>
</evidence>
<feature type="region of interest" description="Disordered" evidence="10">
    <location>
        <begin position="386"/>
        <end position="416"/>
    </location>
</feature>
<name>A0A507EC98_9FUNG</name>
<dbReference type="PRINTS" id="PR00153">
    <property type="entry name" value="CSAPPISMRASE"/>
</dbReference>
<proteinExistence type="inferred from homology"/>
<feature type="region of interest" description="Disordered" evidence="10">
    <location>
        <begin position="250"/>
        <end position="323"/>
    </location>
</feature>
<feature type="compositionally biased region" description="Basic and acidic residues" evidence="10">
    <location>
        <begin position="463"/>
        <end position="475"/>
    </location>
</feature>
<comment type="caution">
    <text evidence="12">The sequence shown here is derived from an EMBL/GenBank/DDBJ whole genome shotgun (WGS) entry which is preliminary data.</text>
</comment>
<dbReference type="PANTHER" id="PTHR45625">
    <property type="entry name" value="PEPTIDYL-PROLYL CIS-TRANS ISOMERASE-RELATED"/>
    <property type="match status" value="1"/>
</dbReference>
<feature type="compositionally biased region" description="Basic and acidic residues" evidence="10">
    <location>
        <begin position="490"/>
        <end position="517"/>
    </location>
</feature>
<dbReference type="InterPro" id="IPR020892">
    <property type="entry name" value="Cyclophilin-type_PPIase_CS"/>
</dbReference>
<dbReference type="PANTHER" id="PTHR45625:SF6">
    <property type="entry name" value="SPLICEOSOME-ASSOCIATED PROTEIN CWC27 HOMOLOG"/>
    <property type="match status" value="1"/>
</dbReference>
<evidence type="ECO:0000313" key="13">
    <source>
        <dbReference type="Proteomes" id="UP000318582"/>
    </source>
</evidence>
<dbReference type="GO" id="GO:0003755">
    <property type="term" value="F:peptidyl-prolyl cis-trans isomerase activity"/>
    <property type="evidence" value="ECO:0007669"/>
    <property type="project" value="UniProtKB-EC"/>
</dbReference>
<comment type="catalytic activity">
    <reaction evidence="1">
        <text>[protein]-peptidylproline (omega=180) = [protein]-peptidylproline (omega=0)</text>
        <dbReference type="Rhea" id="RHEA:16237"/>
        <dbReference type="Rhea" id="RHEA-COMP:10747"/>
        <dbReference type="Rhea" id="RHEA-COMP:10748"/>
        <dbReference type="ChEBI" id="CHEBI:83833"/>
        <dbReference type="ChEBI" id="CHEBI:83834"/>
        <dbReference type="EC" id="5.2.1.8"/>
    </reaction>
</comment>
<feature type="compositionally biased region" description="Basic and acidic residues" evidence="10">
    <location>
        <begin position="300"/>
        <end position="315"/>
    </location>
</feature>
<evidence type="ECO:0000256" key="8">
    <source>
        <dbReference type="ARBA" id="ARBA00082698"/>
    </source>
</evidence>
<dbReference type="Pfam" id="PF00160">
    <property type="entry name" value="Pro_isomerase"/>
    <property type="match status" value="1"/>
</dbReference>
<evidence type="ECO:0000256" key="4">
    <source>
        <dbReference type="ARBA" id="ARBA00038509"/>
    </source>
</evidence>
<dbReference type="PROSITE" id="PS50072">
    <property type="entry name" value="CSA_PPIASE_2"/>
    <property type="match status" value="1"/>
</dbReference>
<dbReference type="FunFam" id="2.40.100.10:FF:000007">
    <property type="entry name" value="Peptidyl-prolyl cis-trans isomerase CWC27 homolog"/>
    <property type="match status" value="1"/>
</dbReference>
<dbReference type="InterPro" id="IPR044666">
    <property type="entry name" value="Cyclophilin_A-like"/>
</dbReference>
<evidence type="ECO:0000256" key="3">
    <source>
        <dbReference type="ARBA" id="ARBA00023242"/>
    </source>
</evidence>
<evidence type="ECO:0000256" key="6">
    <source>
        <dbReference type="ARBA" id="ARBA00067721"/>
    </source>
</evidence>
<dbReference type="EMBL" id="QEAQ01000006">
    <property type="protein sequence ID" value="TPX61703.1"/>
    <property type="molecule type" value="Genomic_DNA"/>
</dbReference>
<dbReference type="Gene3D" id="2.40.100.10">
    <property type="entry name" value="Cyclophilin-like"/>
    <property type="match status" value="1"/>
</dbReference>
<sequence>MSNAYITAPPTKGKVILHTTAGPLEIELWPKETPKTCRNFVQLCLEGYYDGTIFHRIVKGFIVQGGDPTGTGHGGESVYGEPFADEFHSRLRFSHRGLLGMANTGLNENGSQFFFTLDRTDELNRKNTLFGKIVGDTIFNLLKFGELDADEDERPLFPPKIIRTEVLNNPFDDIEPRITPEERAEQAAAEKRRREDEEAAKKPKGKKNLTLLSFGEEAESEQTSMSSAKAKIKSSHDLLVNDPRLSKEVAVDIKKEGEQKVGLEKLKTSRRRSRDAEDNDDEDPDFDKRMREKVKKRRTQHEEEDRTSRDVKDSKLSGLQSEIAKVQNEIRSIGVPKPDIPAAKPPKKEKLLDAFRAGYVESGKAVPAKRKKVKGETDTLELLKRFQNKLRAPSGTDSSASGAKSSHSVKPDEAEECDLHFVRNCESCKDTFGTDKDADADETGWMASKLVFEKPKGANVYEPKVDDYTVEDPRKGTKSGDFASAGMAQREQRSWRDDKVSERDRGKGGGGGDDRRREPQHHRGGGSGGGRPSRDHRSRR</sequence>